<proteinExistence type="predicted"/>
<dbReference type="OrthoDB" id="5398460at2"/>
<evidence type="ECO:0000313" key="2">
    <source>
        <dbReference type="EMBL" id="AJE02464.1"/>
    </source>
</evidence>
<organism evidence="2 3">
    <name type="scientific">Geobacter pickeringii</name>
    <dbReference type="NCBI Taxonomy" id="345632"/>
    <lineage>
        <taxon>Bacteria</taxon>
        <taxon>Pseudomonadati</taxon>
        <taxon>Thermodesulfobacteriota</taxon>
        <taxon>Desulfuromonadia</taxon>
        <taxon>Geobacterales</taxon>
        <taxon>Geobacteraceae</taxon>
        <taxon>Geobacter</taxon>
    </lineage>
</organism>
<keyword evidence="1" id="KW-0472">Membrane</keyword>
<sequence length="113" mass="12451">MEKQEMVDKAKETLSPFETQNIVTFIKNLTLKGAMENPWIIGILVLLIFYGVVKRSKFVLSIVFAAVSIALLIRLTLPSGEGNELTLGSTIPFALGGLVIGAFLIYFIFIKSE</sequence>
<keyword evidence="3" id="KW-1185">Reference proteome</keyword>
<evidence type="ECO:0000256" key="1">
    <source>
        <dbReference type="SAM" id="Phobius"/>
    </source>
</evidence>
<reference evidence="2 3" key="1">
    <citation type="journal article" date="2015" name="Genome Announc.">
        <title>Complete Genome of Geobacter pickeringii G13T, a Metal-Reducing Isolate from Sedimentary Kaolin Deposits.</title>
        <authorList>
            <person name="Badalamenti J.P."/>
            <person name="Bond D.R."/>
        </authorList>
    </citation>
    <scope>NUCLEOTIDE SEQUENCE [LARGE SCALE GENOMIC DNA]</scope>
    <source>
        <strain evidence="2 3">G13</strain>
    </source>
</reference>
<accession>A0A0B5BBS8</accession>
<dbReference type="HOGENOM" id="CLU_2129878_0_0_7"/>
<keyword evidence="1" id="KW-1133">Transmembrane helix</keyword>
<dbReference type="Proteomes" id="UP000057609">
    <property type="component" value="Chromosome"/>
</dbReference>
<protein>
    <submittedName>
        <fullName evidence="2">Uncharacterized protein</fullName>
    </submittedName>
</protein>
<feature type="transmembrane region" description="Helical" evidence="1">
    <location>
        <begin position="37"/>
        <end position="53"/>
    </location>
</feature>
<gene>
    <name evidence="2" type="ORF">GPICK_02870</name>
</gene>
<dbReference type="KEGG" id="gpi:GPICK_02870"/>
<dbReference type="AlphaFoldDB" id="A0A0B5BBS8"/>
<dbReference type="RefSeq" id="WP_039740356.1">
    <property type="nucleotide sequence ID" value="NZ_CP009788.1"/>
</dbReference>
<dbReference type="EMBL" id="CP009788">
    <property type="protein sequence ID" value="AJE02464.1"/>
    <property type="molecule type" value="Genomic_DNA"/>
</dbReference>
<dbReference type="STRING" id="345632.GPICK_02870"/>
<evidence type="ECO:0000313" key="3">
    <source>
        <dbReference type="Proteomes" id="UP000057609"/>
    </source>
</evidence>
<keyword evidence="1" id="KW-0812">Transmembrane</keyword>
<feature type="transmembrane region" description="Helical" evidence="1">
    <location>
        <begin position="58"/>
        <end position="77"/>
    </location>
</feature>
<feature type="transmembrane region" description="Helical" evidence="1">
    <location>
        <begin position="89"/>
        <end position="109"/>
    </location>
</feature>
<name>A0A0B5BBS8_9BACT</name>